<dbReference type="Proteomes" id="UP000001593">
    <property type="component" value="Unassembled WGS sequence"/>
</dbReference>
<dbReference type="PANTHER" id="PTHR19847">
    <property type="entry name" value="DDB1- AND CUL4-ASSOCIATED FACTOR 11"/>
    <property type="match status" value="1"/>
</dbReference>
<dbReference type="SMART" id="SM00320">
    <property type="entry name" value="WD40"/>
    <property type="match status" value="6"/>
</dbReference>
<dbReference type="PROSITE" id="PS50082">
    <property type="entry name" value="WD_REPEATS_2"/>
    <property type="match status" value="2"/>
</dbReference>
<organism evidence="2 3">
    <name type="scientific">Nematostella vectensis</name>
    <name type="common">Starlet sea anemone</name>
    <dbReference type="NCBI Taxonomy" id="45351"/>
    <lineage>
        <taxon>Eukaryota</taxon>
        <taxon>Metazoa</taxon>
        <taxon>Cnidaria</taxon>
        <taxon>Anthozoa</taxon>
        <taxon>Hexacorallia</taxon>
        <taxon>Actiniaria</taxon>
        <taxon>Edwardsiidae</taxon>
        <taxon>Nematostella</taxon>
    </lineage>
</organism>
<dbReference type="Gene3D" id="2.130.10.10">
    <property type="entry name" value="YVTN repeat-like/Quinoprotein amine dehydrogenase"/>
    <property type="match status" value="2"/>
</dbReference>
<feature type="repeat" description="WD" evidence="1">
    <location>
        <begin position="144"/>
        <end position="186"/>
    </location>
</feature>
<dbReference type="GO" id="GO:0080008">
    <property type="term" value="C:Cul4-RING E3 ubiquitin ligase complex"/>
    <property type="evidence" value="ECO:0000318"/>
    <property type="project" value="GO_Central"/>
</dbReference>
<evidence type="ECO:0008006" key="4">
    <source>
        <dbReference type="Google" id="ProtNLM"/>
    </source>
</evidence>
<dbReference type="OMA" id="CDELYQP"/>
<accession>A7RQ28</accession>
<dbReference type="InterPro" id="IPR001680">
    <property type="entry name" value="WD40_rpt"/>
</dbReference>
<reference evidence="2 3" key="1">
    <citation type="journal article" date="2007" name="Science">
        <title>Sea anemone genome reveals ancestral eumetazoan gene repertoire and genomic organization.</title>
        <authorList>
            <person name="Putnam N.H."/>
            <person name="Srivastava M."/>
            <person name="Hellsten U."/>
            <person name="Dirks B."/>
            <person name="Chapman J."/>
            <person name="Salamov A."/>
            <person name="Terry A."/>
            <person name="Shapiro H."/>
            <person name="Lindquist E."/>
            <person name="Kapitonov V.V."/>
            <person name="Jurka J."/>
            <person name="Genikhovich G."/>
            <person name="Grigoriev I.V."/>
            <person name="Lucas S.M."/>
            <person name="Steele R.E."/>
            <person name="Finnerty J.R."/>
            <person name="Technau U."/>
            <person name="Martindale M.Q."/>
            <person name="Rokhsar D.S."/>
        </authorList>
    </citation>
    <scope>NUCLEOTIDE SEQUENCE [LARGE SCALE GENOMIC DNA]</scope>
    <source>
        <strain evidence="3">CH2 X CH6</strain>
    </source>
</reference>
<dbReference type="Pfam" id="PF00400">
    <property type="entry name" value="WD40"/>
    <property type="match status" value="3"/>
</dbReference>
<dbReference type="EMBL" id="DS469527">
    <property type="protein sequence ID" value="EDO46488.1"/>
    <property type="molecule type" value="Genomic_DNA"/>
</dbReference>
<evidence type="ECO:0000313" key="2">
    <source>
        <dbReference type="EMBL" id="EDO46488.1"/>
    </source>
</evidence>
<feature type="non-terminal residue" evidence="2">
    <location>
        <position position="332"/>
    </location>
</feature>
<dbReference type="InterPro" id="IPR051859">
    <property type="entry name" value="DCAF"/>
</dbReference>
<dbReference type="InterPro" id="IPR015943">
    <property type="entry name" value="WD40/YVTN_repeat-like_dom_sf"/>
</dbReference>
<dbReference type="GO" id="GO:0043161">
    <property type="term" value="P:proteasome-mediated ubiquitin-dependent protein catabolic process"/>
    <property type="evidence" value="ECO:0000318"/>
    <property type="project" value="GO_Central"/>
</dbReference>
<dbReference type="HOGENOM" id="CLU_014280_3_2_1"/>
<dbReference type="SUPFAM" id="SSF50978">
    <property type="entry name" value="WD40 repeat-like"/>
    <property type="match status" value="1"/>
</dbReference>
<protein>
    <recommendedName>
        <fullName evidence="4">WD repeat-containing protein 23</fullName>
    </recommendedName>
</protein>
<evidence type="ECO:0000313" key="3">
    <source>
        <dbReference type="Proteomes" id="UP000001593"/>
    </source>
</evidence>
<dbReference type="InParanoid" id="A7RQ28"/>
<dbReference type="FunFam" id="2.130.10.10:FF:000115">
    <property type="entry name" value="DDB1- and CUL4-associated factor 11 isoform X1"/>
    <property type="match status" value="1"/>
</dbReference>
<dbReference type="PROSITE" id="PS50294">
    <property type="entry name" value="WD_REPEATS_REGION"/>
    <property type="match status" value="2"/>
</dbReference>
<keyword evidence="3" id="KW-1185">Reference proteome</keyword>
<name>A7RQ28_NEMVE</name>
<dbReference type="eggNOG" id="KOG0266">
    <property type="taxonomic scope" value="Eukaryota"/>
</dbReference>
<keyword evidence="1" id="KW-0853">WD repeat</keyword>
<dbReference type="AlphaFoldDB" id="A7RQ28"/>
<sequence length="332" mass="37434">YLPNTMTVKAKYRQKAFCGTYSRDGTVFLSACQDEVIRLYDTTKGQFKKFHSIQARDIGWSIIDTAFSPDQQYFIYSSWSDYVHLCNIYGDYNTHVALDLRPEVSRFCAFSITFSHDNTEILAGGNDACLYIYDRGSEQRTLRIEGHEDDLGSVRFADPGSQIFYSAGDDGLCKVWDRRTLNETNPCPVGVLSGHADGITCIASKGDGRHLITNSKDQTIKLWDIRKFSDNDGIVATKRAVASQRWDYRWQKAPRKSETLAGDVSLMTYRGHSVLNTLIRCYFSPDHTTGQRYIYTGCSTGSVVIYDILTGEVKARLTGHISFTQSQPCNIS</sequence>
<dbReference type="PhylomeDB" id="A7RQ28"/>
<evidence type="ECO:0000256" key="1">
    <source>
        <dbReference type="PROSITE-ProRule" id="PRU00221"/>
    </source>
</evidence>
<dbReference type="STRING" id="45351.A7RQ28"/>
<dbReference type="PANTHER" id="PTHR19847:SF7">
    <property type="entry name" value="DDB1- AND CUL4-ASSOCIATED FACTOR 11"/>
    <property type="match status" value="1"/>
</dbReference>
<gene>
    <name evidence="2" type="ORF">NEMVEDRAFT_v1g89550</name>
</gene>
<feature type="repeat" description="WD" evidence="1">
    <location>
        <begin position="192"/>
        <end position="226"/>
    </location>
</feature>
<dbReference type="InterPro" id="IPR036322">
    <property type="entry name" value="WD40_repeat_dom_sf"/>
</dbReference>
<proteinExistence type="predicted"/>